<gene>
    <name evidence="1" type="ORF">AVDCRST_MAG87-3615</name>
</gene>
<name>A0A6J4VR25_9BACT</name>
<dbReference type="GO" id="GO:0016783">
    <property type="term" value="F:sulfurtransferase activity"/>
    <property type="evidence" value="ECO:0007669"/>
    <property type="project" value="InterPro"/>
</dbReference>
<dbReference type="InterPro" id="IPR016193">
    <property type="entry name" value="Cytidine_deaminase-like"/>
</dbReference>
<proteinExistence type="predicted"/>
<dbReference type="AlphaFoldDB" id="A0A6J4VR25"/>
<sequence>MHEPLVRHRKGPASDSATLPWDTTLNIAVDESNPAGRSLIPTLAAARVCRHLPEVRRIRIDINGCLAGSPSCVPEAMVEYAVGWAFANKFFAMPSELGRISSTRNGVSIMVESGADLDRRRYEAIGWIDDGDRAVQLSHGDALSGRSPRAVSFIEDLDLLMVCERVYGRFDVDGSRFGFVHAALVTGDEIVCVARDLTPEAAATKIVGWALRGNMDLTSSLLVMRGVVDAPLIHAVARAGLSIVVTDMVPTRSAVAMAGTTCTTILGLALSHRRALFANGGHIGVST</sequence>
<dbReference type="Pfam" id="PF02634">
    <property type="entry name" value="FdhD-NarQ"/>
    <property type="match status" value="1"/>
</dbReference>
<accession>A0A6J4VR25</accession>
<dbReference type="SUPFAM" id="SSF53927">
    <property type="entry name" value="Cytidine deaminase-like"/>
    <property type="match status" value="1"/>
</dbReference>
<evidence type="ECO:0008006" key="2">
    <source>
        <dbReference type="Google" id="ProtNLM"/>
    </source>
</evidence>
<dbReference type="InterPro" id="IPR003786">
    <property type="entry name" value="FdhD"/>
</dbReference>
<dbReference type="Gene3D" id="3.40.140.10">
    <property type="entry name" value="Cytidine Deaminase, domain 2"/>
    <property type="match status" value="1"/>
</dbReference>
<evidence type="ECO:0000313" key="1">
    <source>
        <dbReference type="EMBL" id="CAA9583132.1"/>
    </source>
</evidence>
<organism evidence="1">
    <name type="scientific">uncultured Thermomicrobiales bacterium</name>
    <dbReference type="NCBI Taxonomy" id="1645740"/>
    <lineage>
        <taxon>Bacteria</taxon>
        <taxon>Pseudomonadati</taxon>
        <taxon>Thermomicrobiota</taxon>
        <taxon>Thermomicrobia</taxon>
        <taxon>Thermomicrobiales</taxon>
        <taxon>environmental samples</taxon>
    </lineage>
</organism>
<protein>
    <recommendedName>
        <fullName evidence="2">Sulfur carrier protein FdhD</fullName>
    </recommendedName>
</protein>
<dbReference type="EMBL" id="CADCWJ010000796">
    <property type="protein sequence ID" value="CAA9583132.1"/>
    <property type="molecule type" value="Genomic_DNA"/>
</dbReference>
<reference evidence="1" key="1">
    <citation type="submission" date="2020-02" db="EMBL/GenBank/DDBJ databases">
        <authorList>
            <person name="Meier V. D."/>
        </authorList>
    </citation>
    <scope>NUCLEOTIDE SEQUENCE</scope>
    <source>
        <strain evidence="1">AVDCRST_MAG87</strain>
    </source>
</reference>